<dbReference type="GeneID" id="97671323"/>
<dbReference type="GO" id="GO:0016758">
    <property type="term" value="F:hexosyltransferase activity"/>
    <property type="evidence" value="ECO:0007669"/>
    <property type="project" value="InterPro"/>
</dbReference>
<dbReference type="Gene3D" id="3.40.50.2000">
    <property type="entry name" value="Glycogen Phosphorylase B"/>
    <property type="match status" value="1"/>
</dbReference>
<keyword evidence="3" id="KW-1185">Reference proteome</keyword>
<dbReference type="PANTHER" id="PTHR21015">
    <property type="entry name" value="UDP-N-ACETYLGLUCOSAMINE--N-ACETYLMURAMYL-(PENTAPEPTIDE) PYROPHOSPHORYL-UNDECAPRENOL N-ACETYLGLUCOSAMINE TRANSFERASE 1"/>
    <property type="match status" value="1"/>
</dbReference>
<dbReference type="AlphaFoldDB" id="A0A0M6ZFR5"/>
<keyword evidence="2" id="KW-0808">Transferase</keyword>
<protein>
    <submittedName>
        <fullName evidence="2">Undecaprenyldiphospho-muramoylpentapeptide beta-N-acetylglucosaminyltransferase</fullName>
    </submittedName>
</protein>
<evidence type="ECO:0000259" key="1">
    <source>
        <dbReference type="Pfam" id="PF04101"/>
    </source>
</evidence>
<gene>
    <name evidence="2" type="ORF">LA5096_04002</name>
</gene>
<organism evidence="2 3">
    <name type="scientific">Roseibium album</name>
    <dbReference type="NCBI Taxonomy" id="311410"/>
    <lineage>
        <taxon>Bacteria</taxon>
        <taxon>Pseudomonadati</taxon>
        <taxon>Pseudomonadota</taxon>
        <taxon>Alphaproteobacteria</taxon>
        <taxon>Hyphomicrobiales</taxon>
        <taxon>Stappiaceae</taxon>
        <taxon>Roseibium</taxon>
    </lineage>
</organism>
<dbReference type="PANTHER" id="PTHR21015:SF28">
    <property type="entry name" value="SLL1722 PROTEIN"/>
    <property type="match status" value="1"/>
</dbReference>
<dbReference type="RefSeq" id="WP_082442764.1">
    <property type="nucleotide sequence ID" value="NZ_CXWA01000005.1"/>
</dbReference>
<dbReference type="Proteomes" id="UP000049983">
    <property type="component" value="Unassembled WGS sequence"/>
</dbReference>
<dbReference type="SUPFAM" id="SSF53756">
    <property type="entry name" value="UDP-Glycosyltransferase/glycogen phosphorylase"/>
    <property type="match status" value="1"/>
</dbReference>
<dbReference type="InterPro" id="IPR007235">
    <property type="entry name" value="Glyco_trans_28_C"/>
</dbReference>
<evidence type="ECO:0000313" key="3">
    <source>
        <dbReference type="Proteomes" id="UP000049983"/>
    </source>
</evidence>
<dbReference type="EMBL" id="CXWC01000011">
    <property type="protein sequence ID" value="CTQ74321.1"/>
    <property type="molecule type" value="Genomic_DNA"/>
</dbReference>
<keyword evidence="2" id="KW-0328">Glycosyltransferase</keyword>
<dbReference type="Pfam" id="PF04101">
    <property type="entry name" value="Glyco_tran_28_C"/>
    <property type="match status" value="1"/>
</dbReference>
<reference evidence="3" key="1">
    <citation type="submission" date="2015-07" db="EMBL/GenBank/DDBJ databases">
        <authorList>
            <person name="Rodrigo-Torres Lidia"/>
            <person name="Arahal R.David."/>
        </authorList>
    </citation>
    <scope>NUCLEOTIDE SEQUENCE [LARGE SCALE GENOMIC DNA]</scope>
    <source>
        <strain evidence="3">CECT 5096</strain>
    </source>
</reference>
<accession>A0A0M6ZFR5</accession>
<name>A0A0M6ZFR5_9HYPH</name>
<evidence type="ECO:0000313" key="2">
    <source>
        <dbReference type="EMBL" id="CTQ74321.1"/>
    </source>
</evidence>
<feature type="domain" description="Glycosyl transferase family 28 C-terminal" evidence="1">
    <location>
        <begin position="219"/>
        <end position="355"/>
    </location>
</feature>
<dbReference type="STRING" id="311410.LA5095_00862"/>
<sequence>MRFTAFIHVQHLLGTGHVVRAVNIGKALAKKGGDVTLASGNTIPPTLDTGPLEIVKLPACRSPDAAFKRLVTLDGEDIDDEWKSARVKASIQAFGSKNYDLLLTETYPFGRRQLDFELTPLLNHAKSMTKPPVIATSIRDILVRKKELWKEEWMADQALNYYDRVLIHADPDFIQLEDSFPFAERVNHLVRYTGYASGDARSQAEGSDGEDEIVVSCGGGAVAEGLLLAALEAKPLSRRAEDATWRVLIGHDISEDAFSIYKLSAPKGVIVERARRDFPDLLKRARLSVSQAGYNTVLDILIAGVPAVFVPFAQENETEQGQRAEALAHHGRAVVTPEAGLAPERLAAAVDDALALPRSHHQVQLGGAETSADILVRDLQIRSAEQSP</sequence>
<proteinExistence type="predicted"/>
<dbReference type="OrthoDB" id="503443at2"/>